<reference evidence="9 10" key="1">
    <citation type="journal article" date="2017" name="Nat. Ecol. Evol.">
        <title>Scallop genome provides insights into evolution of bilaterian karyotype and development.</title>
        <authorList>
            <person name="Wang S."/>
            <person name="Zhang J."/>
            <person name="Jiao W."/>
            <person name="Li J."/>
            <person name="Xun X."/>
            <person name="Sun Y."/>
            <person name="Guo X."/>
            <person name="Huan P."/>
            <person name="Dong B."/>
            <person name="Zhang L."/>
            <person name="Hu X."/>
            <person name="Sun X."/>
            <person name="Wang J."/>
            <person name="Zhao C."/>
            <person name="Wang Y."/>
            <person name="Wang D."/>
            <person name="Huang X."/>
            <person name="Wang R."/>
            <person name="Lv J."/>
            <person name="Li Y."/>
            <person name="Zhang Z."/>
            <person name="Liu B."/>
            <person name="Lu W."/>
            <person name="Hui Y."/>
            <person name="Liang J."/>
            <person name="Zhou Z."/>
            <person name="Hou R."/>
            <person name="Li X."/>
            <person name="Liu Y."/>
            <person name="Li H."/>
            <person name="Ning X."/>
            <person name="Lin Y."/>
            <person name="Zhao L."/>
            <person name="Xing Q."/>
            <person name="Dou J."/>
            <person name="Li Y."/>
            <person name="Mao J."/>
            <person name="Guo H."/>
            <person name="Dou H."/>
            <person name="Li T."/>
            <person name="Mu C."/>
            <person name="Jiang W."/>
            <person name="Fu Q."/>
            <person name="Fu X."/>
            <person name="Miao Y."/>
            <person name="Liu J."/>
            <person name="Yu Q."/>
            <person name="Li R."/>
            <person name="Liao H."/>
            <person name="Li X."/>
            <person name="Kong Y."/>
            <person name="Jiang Z."/>
            <person name="Chourrout D."/>
            <person name="Li R."/>
            <person name="Bao Z."/>
        </authorList>
    </citation>
    <scope>NUCLEOTIDE SEQUENCE [LARGE SCALE GENOMIC DNA]</scope>
    <source>
        <strain evidence="9 10">PY_sf001</strain>
    </source>
</reference>
<feature type="domain" description="DHFR" evidence="8">
    <location>
        <begin position="181"/>
        <end position="362"/>
    </location>
</feature>
<comment type="caution">
    <text evidence="9">The sequence shown here is derived from an EMBL/GenBank/DDBJ whole genome shotgun (WGS) entry which is preliminary data.</text>
</comment>
<proteinExistence type="inferred from homology"/>
<dbReference type="AlphaFoldDB" id="A0A210PN44"/>
<dbReference type="InterPro" id="IPR017925">
    <property type="entry name" value="DHFR_CS"/>
</dbReference>
<evidence type="ECO:0000256" key="5">
    <source>
        <dbReference type="ARBA" id="ARBA00023002"/>
    </source>
</evidence>
<comment type="similarity">
    <text evidence="7">Belongs to the dihydrofolate reductase family.</text>
</comment>
<evidence type="ECO:0000259" key="8">
    <source>
        <dbReference type="PROSITE" id="PS51330"/>
    </source>
</evidence>
<evidence type="ECO:0000256" key="3">
    <source>
        <dbReference type="ARBA" id="ARBA00022563"/>
    </source>
</evidence>
<dbReference type="SUPFAM" id="SSF53597">
    <property type="entry name" value="Dihydrofolate reductase-like"/>
    <property type="match status" value="2"/>
</dbReference>
<dbReference type="EMBL" id="NEDP02005576">
    <property type="protein sequence ID" value="OWF37912.1"/>
    <property type="molecule type" value="Genomic_DNA"/>
</dbReference>
<dbReference type="GO" id="GO:0046452">
    <property type="term" value="P:dihydrofolate metabolic process"/>
    <property type="evidence" value="ECO:0007669"/>
    <property type="project" value="TreeGrafter"/>
</dbReference>
<dbReference type="EC" id="1.5.1.3" evidence="2"/>
<dbReference type="InterPro" id="IPR024072">
    <property type="entry name" value="DHFR-like_dom_sf"/>
</dbReference>
<dbReference type="Pfam" id="PF00186">
    <property type="entry name" value="DHFR_1"/>
    <property type="match status" value="2"/>
</dbReference>
<dbReference type="GO" id="GO:0046654">
    <property type="term" value="P:tetrahydrofolate biosynthetic process"/>
    <property type="evidence" value="ECO:0007669"/>
    <property type="project" value="UniProtKB-UniPathway"/>
</dbReference>
<dbReference type="GO" id="GO:0050661">
    <property type="term" value="F:NADP binding"/>
    <property type="evidence" value="ECO:0007669"/>
    <property type="project" value="InterPro"/>
</dbReference>
<protein>
    <recommendedName>
        <fullName evidence="2">dihydrofolate reductase</fullName>
        <ecNumber evidence="2">1.5.1.3</ecNumber>
    </recommendedName>
</protein>
<evidence type="ECO:0000256" key="7">
    <source>
        <dbReference type="RuleBase" id="RU004474"/>
    </source>
</evidence>
<dbReference type="PROSITE" id="PS51330">
    <property type="entry name" value="DHFR_2"/>
    <property type="match status" value="2"/>
</dbReference>
<evidence type="ECO:0000256" key="1">
    <source>
        <dbReference type="ARBA" id="ARBA00004903"/>
    </source>
</evidence>
<dbReference type="InterPro" id="IPR012259">
    <property type="entry name" value="DHFR"/>
</dbReference>
<evidence type="ECO:0000313" key="10">
    <source>
        <dbReference type="Proteomes" id="UP000242188"/>
    </source>
</evidence>
<evidence type="ECO:0000256" key="4">
    <source>
        <dbReference type="ARBA" id="ARBA00022857"/>
    </source>
</evidence>
<evidence type="ECO:0000313" key="9">
    <source>
        <dbReference type="EMBL" id="OWF37912.1"/>
    </source>
</evidence>
<dbReference type="GO" id="GO:0005739">
    <property type="term" value="C:mitochondrion"/>
    <property type="evidence" value="ECO:0007669"/>
    <property type="project" value="TreeGrafter"/>
</dbReference>
<dbReference type="UniPathway" id="UPA00077">
    <property type="reaction ID" value="UER00158"/>
</dbReference>
<comment type="catalytic activity">
    <reaction evidence="6">
        <text>(6S)-5,6,7,8-tetrahydrofolate + NADP(+) = 7,8-dihydrofolate + NADPH + H(+)</text>
        <dbReference type="Rhea" id="RHEA:15009"/>
        <dbReference type="ChEBI" id="CHEBI:15378"/>
        <dbReference type="ChEBI" id="CHEBI:57451"/>
        <dbReference type="ChEBI" id="CHEBI:57453"/>
        <dbReference type="ChEBI" id="CHEBI:57783"/>
        <dbReference type="ChEBI" id="CHEBI:58349"/>
        <dbReference type="EC" id="1.5.1.3"/>
    </reaction>
</comment>
<keyword evidence="4" id="KW-0521">NADP</keyword>
<dbReference type="Gene3D" id="3.40.430.10">
    <property type="entry name" value="Dihydrofolate Reductase, subunit A"/>
    <property type="match status" value="2"/>
</dbReference>
<feature type="domain" description="DHFR" evidence="8">
    <location>
        <begin position="1"/>
        <end position="170"/>
    </location>
</feature>
<gene>
    <name evidence="9" type="ORF">KP79_PYT22744</name>
</gene>
<evidence type="ECO:0000256" key="6">
    <source>
        <dbReference type="ARBA" id="ARBA00048873"/>
    </source>
</evidence>
<dbReference type="PRINTS" id="PR00070">
    <property type="entry name" value="DHFR"/>
</dbReference>
<evidence type="ECO:0000256" key="2">
    <source>
        <dbReference type="ARBA" id="ARBA00012856"/>
    </source>
</evidence>
<keyword evidence="5" id="KW-0560">Oxidoreductase</keyword>
<dbReference type="CDD" id="cd00209">
    <property type="entry name" value="DHFR"/>
    <property type="match status" value="2"/>
</dbReference>
<dbReference type="PANTHER" id="PTHR48069:SF3">
    <property type="entry name" value="DIHYDROFOLATE REDUCTASE"/>
    <property type="match status" value="1"/>
</dbReference>
<keyword evidence="10" id="KW-1185">Reference proteome</keyword>
<keyword evidence="3" id="KW-0554">One-carbon metabolism</keyword>
<organism evidence="9 10">
    <name type="scientific">Mizuhopecten yessoensis</name>
    <name type="common">Japanese scallop</name>
    <name type="synonym">Patinopecten yessoensis</name>
    <dbReference type="NCBI Taxonomy" id="6573"/>
    <lineage>
        <taxon>Eukaryota</taxon>
        <taxon>Metazoa</taxon>
        <taxon>Spiralia</taxon>
        <taxon>Lophotrochozoa</taxon>
        <taxon>Mollusca</taxon>
        <taxon>Bivalvia</taxon>
        <taxon>Autobranchia</taxon>
        <taxon>Pteriomorphia</taxon>
        <taxon>Pectinida</taxon>
        <taxon>Pectinoidea</taxon>
        <taxon>Pectinidae</taxon>
        <taxon>Mizuhopecten</taxon>
    </lineage>
</organism>
<accession>A0A210PN44</accession>
<dbReference type="PROSITE" id="PS00075">
    <property type="entry name" value="DHFR_1"/>
    <property type="match status" value="1"/>
</dbReference>
<dbReference type="GO" id="GO:0006730">
    <property type="term" value="P:one-carbon metabolic process"/>
    <property type="evidence" value="ECO:0007669"/>
    <property type="project" value="UniProtKB-KW"/>
</dbReference>
<name>A0A210PN44_MIZYE</name>
<dbReference type="Proteomes" id="UP000242188">
    <property type="component" value="Unassembled WGS sequence"/>
</dbReference>
<dbReference type="GO" id="GO:0004146">
    <property type="term" value="F:dihydrofolate reductase activity"/>
    <property type="evidence" value="ECO:0007669"/>
    <property type="project" value="UniProtKB-EC"/>
</dbReference>
<comment type="pathway">
    <text evidence="1">Cofactor biosynthesis; tetrahydrofolate biosynthesis; 5,6,7,8-tetrahydrofolate from 7,8-dihydrofolate: step 1/1.</text>
</comment>
<sequence length="368" mass="42178">MQRTLNGKVRSPVGKDIEVFKRITTESKNPDKTNVLIMGRKTWTSIPERFRPLPKRINIILSRTMTETPTGTYMARSLEEAVSMVTENGNLADKVSSVYIIGGSSVYKEAMDFAGPCRIYLTRVLADFDCDTFFPEINTDKFIKLQNCEDVPAGRFTENGIGFEFEVYDKFVTDINSTRMTFNIMAAMCSNRGIGIANKLPWPSLSKEYRYYMDLTSKTVHPGKKCVNIKGRVTWQCTCMEEKSRDSIINIVISRNPSEEITSDPYVHKVVASLDDALLYVRTTLLDQVETVWVMGGQQIYTDAIDHPQCNHIYLTHIYGEYQADTFFPTFEDRFHEDKSIALDRTLHEERGVTYKYKVYSPRHQASC</sequence>
<dbReference type="PANTHER" id="PTHR48069">
    <property type="entry name" value="DIHYDROFOLATE REDUCTASE"/>
    <property type="match status" value="1"/>
</dbReference>
<dbReference type="InterPro" id="IPR001796">
    <property type="entry name" value="DHFR_dom"/>
</dbReference>
<dbReference type="STRING" id="6573.A0A210PN44"/>
<dbReference type="OrthoDB" id="4664297at2759"/>
<dbReference type="GO" id="GO:0046655">
    <property type="term" value="P:folic acid metabolic process"/>
    <property type="evidence" value="ECO:0007669"/>
    <property type="project" value="TreeGrafter"/>
</dbReference>